<dbReference type="EnsemblPlants" id="Pp3c15_12280V3.1">
    <property type="protein sequence ID" value="Pp3c15_12280V3.1"/>
    <property type="gene ID" value="Pp3c15_12280"/>
</dbReference>
<dbReference type="PaxDb" id="3218-PP1S258_34V6.1"/>
<dbReference type="SUPFAM" id="SSF51126">
    <property type="entry name" value="Pectin lyase-like"/>
    <property type="match status" value="1"/>
</dbReference>
<dbReference type="InterPro" id="IPR018040">
    <property type="entry name" value="Pectinesterase_Tyr_AS"/>
</dbReference>
<gene>
    <name evidence="14" type="primary">LOC112292604</name>
    <name evidence="13" type="ORF">PHYPA_019660</name>
</gene>
<dbReference type="InterPro" id="IPR033131">
    <property type="entry name" value="Pectinesterase_Asp_AS"/>
</dbReference>
<dbReference type="OMA" id="YSECNIT"/>
<evidence type="ECO:0000256" key="4">
    <source>
        <dbReference type="ARBA" id="ARBA00007786"/>
    </source>
</evidence>
<protein>
    <recommendedName>
        <fullName evidence="5 10">Pectinesterase</fullName>
        <ecNumber evidence="5 10">3.1.1.11</ecNumber>
    </recommendedName>
</protein>
<dbReference type="PANTHER" id="PTHR31707">
    <property type="entry name" value="PECTINESTERASE"/>
    <property type="match status" value="1"/>
</dbReference>
<dbReference type="InterPro" id="IPR011050">
    <property type="entry name" value="Pectin_lyase_fold/virulence"/>
</dbReference>
<dbReference type="EMBL" id="ABEU02000015">
    <property type="protein sequence ID" value="PNR39382.1"/>
    <property type="molecule type" value="Genomic_DNA"/>
</dbReference>
<evidence type="ECO:0000256" key="2">
    <source>
        <dbReference type="ARBA" id="ARBA00005184"/>
    </source>
</evidence>
<organism evidence="13">
    <name type="scientific">Physcomitrium patens</name>
    <name type="common">Spreading-leaved earth moss</name>
    <name type="synonym">Physcomitrella patens</name>
    <dbReference type="NCBI Taxonomy" id="3218"/>
    <lineage>
        <taxon>Eukaryota</taxon>
        <taxon>Viridiplantae</taxon>
        <taxon>Streptophyta</taxon>
        <taxon>Embryophyta</taxon>
        <taxon>Bryophyta</taxon>
        <taxon>Bryophytina</taxon>
        <taxon>Bryopsida</taxon>
        <taxon>Funariidae</taxon>
        <taxon>Funariales</taxon>
        <taxon>Funariaceae</taxon>
        <taxon>Physcomitrium</taxon>
    </lineage>
</organism>
<proteinExistence type="inferred from homology"/>
<evidence type="ECO:0000256" key="7">
    <source>
        <dbReference type="ARBA" id="ARBA00022801"/>
    </source>
</evidence>
<reference evidence="13 15" key="1">
    <citation type="journal article" date="2008" name="Science">
        <title>The Physcomitrella genome reveals evolutionary insights into the conquest of land by plants.</title>
        <authorList>
            <person name="Rensing S."/>
            <person name="Lang D."/>
            <person name="Zimmer A."/>
            <person name="Terry A."/>
            <person name="Salamov A."/>
            <person name="Shapiro H."/>
            <person name="Nishiyama T."/>
            <person name="Perroud P.-F."/>
            <person name="Lindquist E."/>
            <person name="Kamisugi Y."/>
            <person name="Tanahashi T."/>
            <person name="Sakakibara K."/>
            <person name="Fujita T."/>
            <person name="Oishi K."/>
            <person name="Shin-I T."/>
            <person name="Kuroki Y."/>
            <person name="Toyoda A."/>
            <person name="Suzuki Y."/>
            <person name="Hashimoto A."/>
            <person name="Yamaguchi K."/>
            <person name="Sugano A."/>
            <person name="Kohara Y."/>
            <person name="Fujiyama A."/>
            <person name="Anterola A."/>
            <person name="Aoki S."/>
            <person name="Ashton N."/>
            <person name="Barbazuk W.B."/>
            <person name="Barker E."/>
            <person name="Bennetzen J."/>
            <person name="Bezanilla M."/>
            <person name="Blankenship R."/>
            <person name="Cho S.H."/>
            <person name="Dutcher S."/>
            <person name="Estelle M."/>
            <person name="Fawcett J.A."/>
            <person name="Gundlach H."/>
            <person name="Hanada K."/>
            <person name="Heyl A."/>
            <person name="Hicks K.A."/>
            <person name="Hugh J."/>
            <person name="Lohr M."/>
            <person name="Mayer K."/>
            <person name="Melkozernov A."/>
            <person name="Murata T."/>
            <person name="Nelson D."/>
            <person name="Pils B."/>
            <person name="Prigge M."/>
            <person name="Reiss B."/>
            <person name="Renner T."/>
            <person name="Rombauts S."/>
            <person name="Rushton P."/>
            <person name="Sanderfoot A."/>
            <person name="Schween G."/>
            <person name="Shiu S.-H."/>
            <person name="Stueber K."/>
            <person name="Theodoulou F.L."/>
            <person name="Tu H."/>
            <person name="Van de Peer Y."/>
            <person name="Verrier P.J."/>
            <person name="Waters E."/>
            <person name="Wood A."/>
            <person name="Yang L."/>
            <person name="Cove D."/>
            <person name="Cuming A."/>
            <person name="Hasebe M."/>
            <person name="Lucas S."/>
            <person name="Mishler D.B."/>
            <person name="Reski R."/>
            <person name="Grigoriev I."/>
            <person name="Quatrano R.S."/>
            <person name="Boore J.L."/>
        </authorList>
    </citation>
    <scope>NUCLEOTIDE SEQUENCE [LARGE SCALE GENOMIC DNA]</scope>
    <source>
        <strain evidence="14 15">cv. Gransden 2004</strain>
    </source>
</reference>
<evidence type="ECO:0000256" key="5">
    <source>
        <dbReference type="ARBA" id="ARBA00013229"/>
    </source>
</evidence>
<keyword evidence="6 10" id="KW-0134">Cell wall</keyword>
<dbReference type="FunFam" id="2.160.20.10:FF:000029">
    <property type="entry name" value="Pectinesterase 4"/>
    <property type="match status" value="1"/>
</dbReference>
<evidence type="ECO:0000256" key="1">
    <source>
        <dbReference type="ARBA" id="ARBA00004191"/>
    </source>
</evidence>
<sequence>MAARLDGAIAPLLGGSARSEVDVQRYWVRIVVGVATVVSVIVLLAASNSLQGKPGIITPQLAGLQVFDAACGVTFHPETCMKTLLPYHRAHSSKPEELTRIVLSSASEGVRNTLTAVRAHKGNNGIGFPGSRVCQQTLMSSIEQLEASLEMLSELGSDVSQYPFETLKTRLSAAMEFHTTCIDALVETSALESHIVETKHHTEELLSNALAFVEALSIYGSNLLSWKHSKGANADSNLEDNFTPIQNSRVFVTSSEAESSTSYPSWMSSEQQKSLFADLPSDVVVAKDGSGKYKSIQSAIKHARKSGSATAKRYVIRIKAGVYNEQVIVPQNATNFMFIGDGVGKTILTGDKSVGKTPGMTTFLSASLIVEGPGFIGKAITVRNTAGADGFQAVAMRVSADMAAFYDCVFDGFQDTLYTHTFRQYYRDLTVMGTVDFIFGNGAVAFQNCTIIAKKPPLVGQQNTYTAQGKTDLGQATGLSFQSCTFDGTPELKANKATFKTYLGRPWKPYSTHVNLKCNLMEHIDPEGWLPWNTSDYGLKTSFFAEWQDFGPGANTAKRVWWSKQITDKSVAQKYQAVPFTQADKWVPATSIPLTRDLP</sequence>
<dbReference type="EC" id="3.1.1.11" evidence="5 10"/>
<dbReference type="Pfam" id="PF04043">
    <property type="entry name" value="PMEI"/>
    <property type="match status" value="1"/>
</dbReference>
<evidence type="ECO:0000256" key="9">
    <source>
        <dbReference type="PROSITE-ProRule" id="PRU10040"/>
    </source>
</evidence>
<keyword evidence="8 10" id="KW-0063">Aspartyl esterase</keyword>
<dbReference type="Gene3D" id="2.160.20.10">
    <property type="entry name" value="Single-stranded right-handed beta-helix, Pectin lyase-like"/>
    <property type="match status" value="1"/>
</dbReference>
<comment type="similarity">
    <text evidence="3">In the N-terminal section; belongs to the PMEI family.</text>
</comment>
<dbReference type="Gramene" id="Pp3c15_12280V3.1">
    <property type="protein sequence ID" value="Pp3c15_12280V3.1"/>
    <property type="gene ID" value="Pp3c15_12280"/>
</dbReference>
<dbReference type="Proteomes" id="UP000006727">
    <property type="component" value="Chromosome 15"/>
</dbReference>
<accession>A0A2K1JCY2</accession>
<comment type="function">
    <text evidence="10">Acts in the modification of cell walls via demethylesterification of cell wall pectin.</text>
</comment>
<dbReference type="SUPFAM" id="SSF101148">
    <property type="entry name" value="Plant invertase/pectin methylesterase inhibitor"/>
    <property type="match status" value="1"/>
</dbReference>
<evidence type="ECO:0000256" key="8">
    <source>
        <dbReference type="ARBA" id="ARBA00023085"/>
    </source>
</evidence>
<dbReference type="AlphaFoldDB" id="A0A2K1JCY2"/>
<reference evidence="14" key="3">
    <citation type="submission" date="2020-12" db="UniProtKB">
        <authorList>
            <consortium name="EnsemblPlants"/>
        </authorList>
    </citation>
    <scope>IDENTIFICATION</scope>
</reference>
<evidence type="ECO:0000259" key="12">
    <source>
        <dbReference type="SMART" id="SM00856"/>
    </source>
</evidence>
<keyword evidence="7 10" id="KW-0378">Hydrolase</keyword>
<dbReference type="GO" id="GO:0042545">
    <property type="term" value="P:cell wall modification"/>
    <property type="evidence" value="ECO:0007669"/>
    <property type="project" value="UniProtKB-UniRule"/>
</dbReference>
<dbReference type="GO" id="GO:0030599">
    <property type="term" value="F:pectinesterase activity"/>
    <property type="evidence" value="ECO:0000318"/>
    <property type="project" value="GO_Central"/>
</dbReference>
<evidence type="ECO:0000256" key="6">
    <source>
        <dbReference type="ARBA" id="ARBA00022512"/>
    </source>
</evidence>
<dbReference type="GeneID" id="112292604"/>
<dbReference type="STRING" id="3218.A0A2K1JCY2"/>
<keyword evidence="11" id="KW-0472">Membrane</keyword>
<dbReference type="Pfam" id="PF01095">
    <property type="entry name" value="Pectinesterase"/>
    <property type="match status" value="1"/>
</dbReference>
<keyword evidence="10" id="KW-0964">Secreted</keyword>
<feature type="domain" description="Pectinesterase inhibitor" evidence="12">
    <location>
        <begin position="62"/>
        <end position="212"/>
    </location>
</feature>
<reference evidence="13 15" key="2">
    <citation type="journal article" date="2018" name="Plant J.">
        <title>The Physcomitrella patens chromosome-scale assembly reveals moss genome structure and evolution.</title>
        <authorList>
            <person name="Lang D."/>
            <person name="Ullrich K.K."/>
            <person name="Murat F."/>
            <person name="Fuchs J."/>
            <person name="Jenkins J."/>
            <person name="Haas F.B."/>
            <person name="Piednoel M."/>
            <person name="Gundlach H."/>
            <person name="Van Bel M."/>
            <person name="Meyberg R."/>
            <person name="Vives C."/>
            <person name="Morata J."/>
            <person name="Symeonidi A."/>
            <person name="Hiss M."/>
            <person name="Muchero W."/>
            <person name="Kamisugi Y."/>
            <person name="Saleh O."/>
            <person name="Blanc G."/>
            <person name="Decker E.L."/>
            <person name="van Gessel N."/>
            <person name="Grimwood J."/>
            <person name="Hayes R.D."/>
            <person name="Graham S.W."/>
            <person name="Gunter L.E."/>
            <person name="McDaniel S.F."/>
            <person name="Hoernstein S.N.W."/>
            <person name="Larsson A."/>
            <person name="Li F.W."/>
            <person name="Perroud P.F."/>
            <person name="Phillips J."/>
            <person name="Ranjan P."/>
            <person name="Rokshar D.S."/>
            <person name="Rothfels C.J."/>
            <person name="Schneider L."/>
            <person name="Shu S."/>
            <person name="Stevenson D.W."/>
            <person name="Thummler F."/>
            <person name="Tillich M."/>
            <person name="Villarreal Aguilar J.C."/>
            <person name="Widiez T."/>
            <person name="Wong G.K."/>
            <person name="Wymore A."/>
            <person name="Zhang Y."/>
            <person name="Zimmer A.D."/>
            <person name="Quatrano R.S."/>
            <person name="Mayer K.F.X."/>
            <person name="Goodstein D."/>
            <person name="Casacuberta J.M."/>
            <person name="Vandepoele K."/>
            <person name="Reski R."/>
            <person name="Cuming A.C."/>
            <person name="Tuskan G.A."/>
            <person name="Maumus F."/>
            <person name="Salse J."/>
            <person name="Schmutz J."/>
            <person name="Rensing S.A."/>
        </authorList>
    </citation>
    <scope>NUCLEOTIDE SEQUENCE [LARGE SCALE GENOMIC DNA]</scope>
    <source>
        <strain evidence="14 15">cv. Gransden 2004</strain>
    </source>
</reference>
<dbReference type="CDD" id="cd15798">
    <property type="entry name" value="PMEI-like_3"/>
    <property type="match status" value="1"/>
</dbReference>
<comment type="subcellular location">
    <subcellularLocation>
        <location evidence="1 10">Secreted</location>
        <location evidence="1 10">Cell wall</location>
    </subcellularLocation>
</comment>
<evidence type="ECO:0000313" key="13">
    <source>
        <dbReference type="EMBL" id="PNR39382.1"/>
    </source>
</evidence>
<name>A0A2K1JCY2_PHYPA</name>
<dbReference type="InterPro" id="IPR035513">
    <property type="entry name" value="Invertase/methylesterase_inhib"/>
</dbReference>
<keyword evidence="11" id="KW-0812">Transmembrane</keyword>
<evidence type="ECO:0000256" key="3">
    <source>
        <dbReference type="ARBA" id="ARBA00006027"/>
    </source>
</evidence>
<dbReference type="GO" id="GO:0046910">
    <property type="term" value="F:pectinesterase inhibitor activity"/>
    <property type="evidence" value="ECO:0000318"/>
    <property type="project" value="GO_Central"/>
</dbReference>
<dbReference type="GO" id="GO:0045490">
    <property type="term" value="P:pectin catabolic process"/>
    <property type="evidence" value="ECO:0007669"/>
    <property type="project" value="UniProtKB-UniRule"/>
</dbReference>
<evidence type="ECO:0000313" key="14">
    <source>
        <dbReference type="EnsemblPlants" id="Pp3c15_12280V3.1"/>
    </source>
</evidence>
<comment type="pathway">
    <text evidence="2 10">Glycan metabolism; pectin degradation; 2-dehydro-3-deoxy-D-gluconate from pectin: step 1/5.</text>
</comment>
<dbReference type="Gene3D" id="1.20.140.40">
    <property type="entry name" value="Invertase/pectin methylesterase inhibitor family protein"/>
    <property type="match status" value="1"/>
</dbReference>
<dbReference type="PROSITE" id="PS00503">
    <property type="entry name" value="PECTINESTERASE_2"/>
    <property type="match status" value="1"/>
</dbReference>
<dbReference type="OrthoDB" id="2019149at2759"/>
<dbReference type="EnsemblPlants" id="Pp3c15_12280V3.2">
    <property type="protein sequence ID" value="Pp3c15_12280V3.2"/>
    <property type="gene ID" value="Pp3c15_12280"/>
</dbReference>
<dbReference type="RefSeq" id="XP_024397026.1">
    <property type="nucleotide sequence ID" value="XM_024541258.2"/>
</dbReference>
<feature type="active site" evidence="9">
    <location>
        <position position="436"/>
    </location>
</feature>
<dbReference type="SMART" id="SM00856">
    <property type="entry name" value="PMEI"/>
    <property type="match status" value="1"/>
</dbReference>
<dbReference type="InterPro" id="IPR012334">
    <property type="entry name" value="Pectin_lyas_fold"/>
</dbReference>
<dbReference type="UniPathway" id="UPA00545">
    <property type="reaction ID" value="UER00823"/>
</dbReference>
<dbReference type="KEGG" id="ppp:112292604"/>
<feature type="transmembrane region" description="Helical" evidence="11">
    <location>
        <begin position="26"/>
        <end position="46"/>
    </location>
</feature>
<dbReference type="NCBIfam" id="TIGR01614">
    <property type="entry name" value="PME_inhib"/>
    <property type="match status" value="1"/>
</dbReference>
<dbReference type="FunCoup" id="A0A2K1JCY2">
    <property type="interactions" value="103"/>
</dbReference>
<evidence type="ECO:0000256" key="11">
    <source>
        <dbReference type="SAM" id="Phobius"/>
    </source>
</evidence>
<dbReference type="InterPro" id="IPR006501">
    <property type="entry name" value="Pectinesterase_inhib_dom"/>
</dbReference>
<dbReference type="Gramene" id="Pp3c15_12280V3.2">
    <property type="protein sequence ID" value="Pp3c15_12280V3.2"/>
    <property type="gene ID" value="Pp3c15_12280"/>
</dbReference>
<evidence type="ECO:0000313" key="15">
    <source>
        <dbReference type="Proteomes" id="UP000006727"/>
    </source>
</evidence>
<dbReference type="InterPro" id="IPR000070">
    <property type="entry name" value="Pectinesterase_cat"/>
</dbReference>
<keyword evidence="11" id="KW-1133">Transmembrane helix</keyword>
<keyword evidence="15" id="KW-1185">Reference proteome</keyword>
<dbReference type="PROSITE" id="PS00800">
    <property type="entry name" value="PECTINESTERASE_1"/>
    <property type="match status" value="1"/>
</dbReference>
<comment type="catalytic activity">
    <reaction evidence="10">
        <text>[(1-&gt;4)-alpha-D-galacturonosyl methyl ester](n) + n H2O = [(1-&gt;4)-alpha-D-galacturonosyl](n) + n methanol + n H(+)</text>
        <dbReference type="Rhea" id="RHEA:22380"/>
        <dbReference type="Rhea" id="RHEA-COMP:14570"/>
        <dbReference type="Rhea" id="RHEA-COMP:14573"/>
        <dbReference type="ChEBI" id="CHEBI:15377"/>
        <dbReference type="ChEBI" id="CHEBI:15378"/>
        <dbReference type="ChEBI" id="CHEBI:17790"/>
        <dbReference type="ChEBI" id="CHEBI:140522"/>
        <dbReference type="ChEBI" id="CHEBI:140523"/>
        <dbReference type="EC" id="3.1.1.11"/>
    </reaction>
</comment>
<keyword evidence="10" id="KW-0961">Cell wall biogenesis/degradation</keyword>
<comment type="similarity">
    <text evidence="4">In the C-terminal section; belongs to the pectinesterase family.</text>
</comment>
<evidence type="ECO:0000256" key="10">
    <source>
        <dbReference type="RuleBase" id="RU000589"/>
    </source>
</evidence>